<evidence type="ECO:0000259" key="2">
    <source>
        <dbReference type="Pfam" id="PF07969"/>
    </source>
</evidence>
<reference evidence="4" key="1">
    <citation type="journal article" date="2019" name="Int. J. Syst. Evol. Microbiol.">
        <title>The Global Catalogue of Microorganisms (GCM) 10K type strain sequencing project: providing services to taxonomists for standard genome sequencing and annotation.</title>
        <authorList>
            <consortium name="The Broad Institute Genomics Platform"/>
            <consortium name="The Broad Institute Genome Sequencing Center for Infectious Disease"/>
            <person name="Wu L."/>
            <person name="Ma J."/>
        </authorList>
    </citation>
    <scope>NUCLEOTIDE SEQUENCE [LARGE SCALE GENOMIC DNA]</scope>
    <source>
        <strain evidence="4">JCM 15896</strain>
    </source>
</reference>
<dbReference type="InterPro" id="IPR013108">
    <property type="entry name" value="Amidohydro_3"/>
</dbReference>
<dbReference type="Pfam" id="PF07969">
    <property type="entry name" value="Amidohydro_3"/>
    <property type="match status" value="1"/>
</dbReference>
<keyword evidence="4" id="KW-1185">Reference proteome</keyword>
<dbReference type="SUPFAM" id="SSF51556">
    <property type="entry name" value="Metallo-dependent hydrolases"/>
    <property type="match status" value="1"/>
</dbReference>
<dbReference type="InterPro" id="IPR011059">
    <property type="entry name" value="Metal-dep_hydrolase_composite"/>
</dbReference>
<keyword evidence="1" id="KW-0732">Signal</keyword>
<dbReference type="InterPro" id="IPR032466">
    <property type="entry name" value="Metal_Hydrolase"/>
</dbReference>
<feature type="chain" id="PRO_5045431154" evidence="1">
    <location>
        <begin position="18"/>
        <end position="529"/>
    </location>
</feature>
<name>A0ABP3WZL1_9ALTE</name>
<organism evidence="3 4">
    <name type="scientific">Aliiglaciecola litoralis</name>
    <dbReference type="NCBI Taxonomy" id="582857"/>
    <lineage>
        <taxon>Bacteria</taxon>
        <taxon>Pseudomonadati</taxon>
        <taxon>Pseudomonadota</taxon>
        <taxon>Gammaproteobacteria</taxon>
        <taxon>Alteromonadales</taxon>
        <taxon>Alteromonadaceae</taxon>
        <taxon>Aliiglaciecola</taxon>
    </lineage>
</organism>
<dbReference type="Gene3D" id="2.30.40.10">
    <property type="entry name" value="Urease, subunit C, domain 1"/>
    <property type="match status" value="1"/>
</dbReference>
<evidence type="ECO:0000256" key="1">
    <source>
        <dbReference type="SAM" id="SignalP"/>
    </source>
</evidence>
<evidence type="ECO:0000313" key="4">
    <source>
        <dbReference type="Proteomes" id="UP001500359"/>
    </source>
</evidence>
<sequence>MRIIFFILTIFSTVSSANVAPADLVIYNAKLFIQDKISTEYDAVSIKAGKISAIFDSSHSPVSPASKQIDAQGRLLIPGIIDAHHHSITATGVGFHIPLGTMDPSKLQLAEALKEAAVSNPPGTWIFATVGEQIADDESIDAAFLDSIAPQHKVWISAYYGHGDILNSPAMEALNIRELPEQDWGGHYQRNANGQLTGRIFEYAQWIPRAELFNKQDDEAVIAMLQQQAQQAASFGITGWHDMPMLNFSRYISLLQKADLPIRVTAIPMPFISVAKNESLPKPQKLNEKVWVQGEKWILDGTPIERGAALSAGYADRPGWSGRLNFSEQKVKAILTQAMSKQSQLLLHAAGDKTLDQILTLMESITGNWEHLRVRIEHGDGFNPELINRAKKLGVIVVQNPSHMMNPAISATRYSADYPVMYLKTLIESGLPVALGSDGPMNPYLNIMFARVHAMRPQESIDVATALQLYTRGSAYAGKADKLRGEIRVGLDADLALLSQNILEIPAEALPGTRSVLTLVGGNVVHNEL</sequence>
<protein>
    <submittedName>
        <fullName evidence="3">Amidohydrolase</fullName>
    </submittedName>
</protein>
<feature type="domain" description="Amidohydrolase 3" evidence="2">
    <location>
        <begin position="69"/>
        <end position="526"/>
    </location>
</feature>
<accession>A0ABP3WZL1</accession>
<dbReference type="PANTHER" id="PTHR22642:SF2">
    <property type="entry name" value="PROTEIN LONG AFTER FAR-RED 3"/>
    <property type="match status" value="1"/>
</dbReference>
<feature type="signal peptide" evidence="1">
    <location>
        <begin position="1"/>
        <end position="17"/>
    </location>
</feature>
<dbReference type="RefSeq" id="WP_343861304.1">
    <property type="nucleotide sequence ID" value="NZ_BAAAFD010000009.1"/>
</dbReference>
<gene>
    <name evidence="3" type="ORF">GCM10009114_29470</name>
</gene>
<evidence type="ECO:0000313" key="3">
    <source>
        <dbReference type="EMBL" id="GAA0858729.1"/>
    </source>
</evidence>
<dbReference type="PANTHER" id="PTHR22642">
    <property type="entry name" value="IMIDAZOLONEPROPIONASE"/>
    <property type="match status" value="1"/>
</dbReference>
<dbReference type="Gene3D" id="3.20.20.140">
    <property type="entry name" value="Metal-dependent hydrolases"/>
    <property type="match status" value="1"/>
</dbReference>
<proteinExistence type="predicted"/>
<dbReference type="Proteomes" id="UP001500359">
    <property type="component" value="Unassembled WGS sequence"/>
</dbReference>
<dbReference type="SUPFAM" id="SSF51338">
    <property type="entry name" value="Composite domain of metallo-dependent hydrolases"/>
    <property type="match status" value="1"/>
</dbReference>
<comment type="caution">
    <text evidence="3">The sequence shown here is derived from an EMBL/GenBank/DDBJ whole genome shotgun (WGS) entry which is preliminary data.</text>
</comment>
<dbReference type="Gene3D" id="3.10.310.70">
    <property type="match status" value="1"/>
</dbReference>
<dbReference type="EMBL" id="BAAAFD010000009">
    <property type="protein sequence ID" value="GAA0858729.1"/>
    <property type="molecule type" value="Genomic_DNA"/>
</dbReference>